<dbReference type="PANTHER" id="PTHR38097">
    <property type="match status" value="1"/>
</dbReference>
<dbReference type="Gene3D" id="4.10.430.10">
    <property type="entry name" value="Histone-like protein H-NS, C-terminal domain"/>
    <property type="match status" value="1"/>
</dbReference>
<dbReference type="GO" id="GO:0003680">
    <property type="term" value="F:minor groove of adenine-thymine-rich DNA binding"/>
    <property type="evidence" value="ECO:0007669"/>
    <property type="project" value="TreeGrafter"/>
</dbReference>
<dbReference type="PANTHER" id="PTHR38097:SF2">
    <property type="entry name" value="DNA-BINDING PROTEIN STPA"/>
    <property type="match status" value="1"/>
</dbReference>
<proteinExistence type="inferred from homology"/>
<evidence type="ECO:0000256" key="1">
    <source>
        <dbReference type="ARBA" id="ARBA00004453"/>
    </source>
</evidence>
<accession>A0A0A0EEK1</accession>
<dbReference type="InterPro" id="IPR037150">
    <property type="entry name" value="H-NS_C_dom_sf"/>
</dbReference>
<dbReference type="Pfam" id="PF00816">
    <property type="entry name" value="Histone_HNS"/>
    <property type="match status" value="1"/>
</dbReference>
<name>A0A0A0EEK1_9RHOB</name>
<dbReference type="GO" id="GO:0005829">
    <property type="term" value="C:cytosol"/>
    <property type="evidence" value="ECO:0007669"/>
    <property type="project" value="TreeGrafter"/>
</dbReference>
<organism evidence="7 8">
    <name type="scientific">Pseudooceanicola atlanticus</name>
    <dbReference type="NCBI Taxonomy" id="1461694"/>
    <lineage>
        <taxon>Bacteria</taxon>
        <taxon>Pseudomonadati</taxon>
        <taxon>Pseudomonadota</taxon>
        <taxon>Alphaproteobacteria</taxon>
        <taxon>Rhodobacterales</taxon>
        <taxon>Paracoccaceae</taxon>
        <taxon>Pseudooceanicola</taxon>
    </lineage>
</organism>
<evidence type="ECO:0000256" key="3">
    <source>
        <dbReference type="ARBA" id="ARBA00022490"/>
    </source>
</evidence>
<comment type="similarity">
    <text evidence="2">Belongs to the histone-like protein H-NS family.</text>
</comment>
<keyword evidence="3" id="KW-0963">Cytoplasm</keyword>
<keyword evidence="8" id="KW-1185">Reference proteome</keyword>
<dbReference type="GO" id="GO:0032993">
    <property type="term" value="C:protein-DNA complex"/>
    <property type="evidence" value="ECO:0007669"/>
    <property type="project" value="TreeGrafter"/>
</dbReference>
<dbReference type="GO" id="GO:0000976">
    <property type="term" value="F:transcription cis-regulatory region binding"/>
    <property type="evidence" value="ECO:0007669"/>
    <property type="project" value="TreeGrafter"/>
</dbReference>
<feature type="compositionally biased region" description="Basic residues" evidence="5">
    <location>
        <begin position="60"/>
        <end position="69"/>
    </location>
</feature>
<reference evidence="7 8" key="1">
    <citation type="journal article" date="2015" name="Antonie Van Leeuwenhoek">
        <title>Pseudooceanicola atlanticus gen. nov. sp. nov., isolated from surface seawater of the Atlantic Ocean and reclassification of Oceanicola batsensis, Oceanicola marinus, Oceanicola nitratireducens, Oceanicola nanhaiensis, Oceanicola antarcticus and Oceanicola flagellatus, as Pseudooceanicola batsensis comb. nov., Pseudooceanicola marinus comb. nov., Pseudooceanicola nitratireducens comb. nov., Pseudooceanicola nanhaiensis comb. nov., Pseudooceanicola antarcticus comb. nov., and Pseudooceanicola flagellatus comb. nov.</title>
        <authorList>
            <person name="Lai Q."/>
            <person name="Li G."/>
            <person name="Liu X."/>
            <person name="Du Y."/>
            <person name="Sun F."/>
            <person name="Shao Z."/>
        </authorList>
    </citation>
    <scope>NUCLEOTIDE SEQUENCE [LARGE SCALE GENOMIC DNA]</scope>
    <source>
        <strain evidence="7 8">22II-s11g</strain>
    </source>
</reference>
<evidence type="ECO:0000313" key="8">
    <source>
        <dbReference type="Proteomes" id="UP000030004"/>
    </source>
</evidence>
<sequence length="107" mass="11825">MSAIELDTMSLDELKKLRKDVDAAIKSFEDRKKKAALAELEAKAAELGFNLSDLTGAAAKGRKVNPPKYRHPENPETTWSGRGRQPDWFKEALAAGTKPEDMLIVKA</sequence>
<dbReference type="SUPFAM" id="SSF81273">
    <property type="entry name" value="H-NS histone-like proteins"/>
    <property type="match status" value="1"/>
</dbReference>
<gene>
    <name evidence="7" type="ORF">ATO9_08900</name>
</gene>
<feature type="region of interest" description="Disordered" evidence="5">
    <location>
        <begin position="60"/>
        <end position="86"/>
    </location>
</feature>
<dbReference type="eggNOG" id="COG2916">
    <property type="taxonomic scope" value="Bacteria"/>
</dbReference>
<dbReference type="InterPro" id="IPR027444">
    <property type="entry name" value="H-NS_C_dom"/>
</dbReference>
<protein>
    <submittedName>
        <fullName evidence="7">Trans-acting regulatory protein hvrA</fullName>
    </submittedName>
</protein>
<evidence type="ECO:0000256" key="4">
    <source>
        <dbReference type="ARBA" id="ARBA00023125"/>
    </source>
</evidence>
<dbReference type="GO" id="GO:0003681">
    <property type="term" value="F:bent DNA binding"/>
    <property type="evidence" value="ECO:0007669"/>
    <property type="project" value="TreeGrafter"/>
</dbReference>
<dbReference type="OrthoDB" id="5297879at2"/>
<evidence type="ECO:0000256" key="2">
    <source>
        <dbReference type="ARBA" id="ARBA00010610"/>
    </source>
</evidence>
<keyword evidence="4" id="KW-0238">DNA-binding</keyword>
<comment type="subcellular location">
    <subcellularLocation>
        <location evidence="1">Cytoplasm</location>
        <location evidence="1">Nucleoid</location>
    </subcellularLocation>
</comment>
<dbReference type="EMBL" id="AQQX01000003">
    <property type="protein sequence ID" value="KGM48819.1"/>
    <property type="molecule type" value="Genomic_DNA"/>
</dbReference>
<dbReference type="GO" id="GO:0009295">
    <property type="term" value="C:nucleoid"/>
    <property type="evidence" value="ECO:0007669"/>
    <property type="project" value="UniProtKB-SubCell"/>
</dbReference>
<dbReference type="Proteomes" id="UP000030004">
    <property type="component" value="Unassembled WGS sequence"/>
</dbReference>
<evidence type="ECO:0000259" key="6">
    <source>
        <dbReference type="SMART" id="SM00528"/>
    </source>
</evidence>
<evidence type="ECO:0000313" key="7">
    <source>
        <dbReference type="EMBL" id="KGM48819.1"/>
    </source>
</evidence>
<dbReference type="GO" id="GO:0001217">
    <property type="term" value="F:DNA-binding transcription repressor activity"/>
    <property type="evidence" value="ECO:0007669"/>
    <property type="project" value="TreeGrafter"/>
</dbReference>
<dbReference type="STRING" id="1461694.ATO9_08900"/>
<comment type="caution">
    <text evidence="7">The sequence shown here is derived from an EMBL/GenBank/DDBJ whole genome shotgun (WGS) entry which is preliminary data.</text>
</comment>
<dbReference type="SMART" id="SM00528">
    <property type="entry name" value="HNS"/>
    <property type="match status" value="1"/>
</dbReference>
<evidence type="ECO:0000256" key="5">
    <source>
        <dbReference type="SAM" id="MobiDB-lite"/>
    </source>
</evidence>
<feature type="domain" description="DNA-binding protein H-NS-like C-terminal" evidence="6">
    <location>
        <begin position="59"/>
        <end position="104"/>
    </location>
</feature>
<dbReference type="AlphaFoldDB" id="A0A0A0EEK1"/>
<dbReference type="RefSeq" id="WP_043747580.1">
    <property type="nucleotide sequence ID" value="NZ_AQQX01000003.1"/>
</dbReference>